<dbReference type="GO" id="GO:0006744">
    <property type="term" value="P:ubiquinone biosynthetic process"/>
    <property type="evidence" value="ECO:0007669"/>
    <property type="project" value="TreeGrafter"/>
</dbReference>
<comment type="similarity">
    <text evidence="1">Belongs to the FPP/GGPP synthase family.</text>
</comment>
<organism evidence="3 4">
    <name type="scientific">Amphibalanus amphitrite</name>
    <name type="common">Striped barnacle</name>
    <name type="synonym">Balanus amphitrite</name>
    <dbReference type="NCBI Taxonomy" id="1232801"/>
    <lineage>
        <taxon>Eukaryota</taxon>
        <taxon>Metazoa</taxon>
        <taxon>Ecdysozoa</taxon>
        <taxon>Arthropoda</taxon>
        <taxon>Crustacea</taxon>
        <taxon>Multicrustacea</taxon>
        <taxon>Cirripedia</taxon>
        <taxon>Thoracica</taxon>
        <taxon>Thoracicalcarea</taxon>
        <taxon>Balanomorpha</taxon>
        <taxon>Balanoidea</taxon>
        <taxon>Balanidae</taxon>
        <taxon>Amphibalaninae</taxon>
        <taxon>Amphibalanus</taxon>
    </lineage>
</organism>
<sequence length="442" mass="48667">MSRNISFLAKKLRLHKGLNISPVSGVVHDVGSKTRSRDVPSRTMSNMSKTPSISPTSYADGLFGSLVSDQQLTQQSNPNQTVTKKPDWNRAVSDAEKIVGYPTSYLSLRCLLSDEISNIAVHVRKLVGTSHPLLKTAKRLIYNGRNNMQTRGLIVLLLSKAAGHMNPEELEVADEQDKPAGVSHSQRSLAEITEMIHTAHLIHKGVVNLTPSDFPDGNTLQDMTFGNKIAILSGDYLLSNACTGLAALKNSKVVELISTSISDFMEAEFIGVQDTQSNAIPTKNMTMEEWAARNYLAAGSLMAKSCQATLVLAGHSEDMQQKGFEFGKQIAYSWQAHADLQPFLDLYRCPPGTQFDLCSAPVLLHCQQHPELLDYIQSCGDSIDNLDFKYLHQTIMQGPGVKQGLELCMQHARKALDVLADFERSDAREALENIIHAIMECD</sequence>
<dbReference type="EMBL" id="VIIS01000690">
    <property type="protein sequence ID" value="KAF0306120.1"/>
    <property type="molecule type" value="Genomic_DNA"/>
</dbReference>
<dbReference type="PANTHER" id="PTHR12001:SF55">
    <property type="entry name" value="ALL TRANS-POLYPRENYL-DIPHOSPHATE SYNTHASE PDSS2"/>
    <property type="match status" value="1"/>
</dbReference>
<dbReference type="GO" id="GO:0005739">
    <property type="term" value="C:mitochondrion"/>
    <property type="evidence" value="ECO:0007669"/>
    <property type="project" value="TreeGrafter"/>
</dbReference>
<gene>
    <name evidence="3" type="primary">Pdss2</name>
    <name evidence="3" type="ORF">FJT64_022349</name>
</gene>
<feature type="compositionally biased region" description="Basic and acidic residues" evidence="2">
    <location>
        <begin position="30"/>
        <end position="40"/>
    </location>
</feature>
<feature type="region of interest" description="Disordered" evidence="2">
    <location>
        <begin position="25"/>
        <end position="54"/>
    </location>
</feature>
<dbReference type="Proteomes" id="UP000440578">
    <property type="component" value="Unassembled WGS sequence"/>
</dbReference>
<keyword evidence="1" id="KW-0808">Transferase</keyword>
<dbReference type="AlphaFoldDB" id="A0A6A4WQW3"/>
<evidence type="ECO:0000313" key="4">
    <source>
        <dbReference type="Proteomes" id="UP000440578"/>
    </source>
</evidence>
<protein>
    <submittedName>
        <fullName evidence="3">Decaprenyl-diphosphate synthase subunit 2</fullName>
    </submittedName>
</protein>
<dbReference type="GO" id="GO:0042811">
    <property type="term" value="P:pheromone biosynthetic process"/>
    <property type="evidence" value="ECO:0007669"/>
    <property type="project" value="UniProtKB-ARBA"/>
</dbReference>
<proteinExistence type="inferred from homology"/>
<dbReference type="GO" id="GO:0008299">
    <property type="term" value="P:isoprenoid biosynthetic process"/>
    <property type="evidence" value="ECO:0007669"/>
    <property type="project" value="InterPro"/>
</dbReference>
<evidence type="ECO:0000256" key="1">
    <source>
        <dbReference type="RuleBase" id="RU004466"/>
    </source>
</evidence>
<evidence type="ECO:0000256" key="2">
    <source>
        <dbReference type="SAM" id="MobiDB-lite"/>
    </source>
</evidence>
<accession>A0A6A4WQW3</accession>
<feature type="compositionally biased region" description="Polar residues" evidence="2">
    <location>
        <begin position="42"/>
        <end position="54"/>
    </location>
</feature>
<dbReference type="OrthoDB" id="9983019at2759"/>
<dbReference type="PANTHER" id="PTHR12001">
    <property type="entry name" value="GERANYLGERANYL PYROPHOSPHATE SYNTHASE"/>
    <property type="match status" value="1"/>
</dbReference>
<evidence type="ECO:0000313" key="3">
    <source>
        <dbReference type="EMBL" id="KAF0306120.1"/>
    </source>
</evidence>
<dbReference type="InterPro" id="IPR008949">
    <property type="entry name" value="Isoprenoid_synthase_dom_sf"/>
</dbReference>
<keyword evidence="4" id="KW-1185">Reference proteome</keyword>
<dbReference type="Pfam" id="PF00348">
    <property type="entry name" value="polyprenyl_synt"/>
    <property type="match status" value="1"/>
</dbReference>
<dbReference type="Gene3D" id="1.10.600.10">
    <property type="entry name" value="Farnesyl Diphosphate Synthase"/>
    <property type="match status" value="1"/>
</dbReference>
<name>A0A6A4WQW3_AMPAM</name>
<dbReference type="GO" id="GO:0004659">
    <property type="term" value="F:prenyltransferase activity"/>
    <property type="evidence" value="ECO:0007669"/>
    <property type="project" value="InterPro"/>
</dbReference>
<dbReference type="GO" id="GO:1990234">
    <property type="term" value="C:transferase complex"/>
    <property type="evidence" value="ECO:0007669"/>
    <property type="project" value="TreeGrafter"/>
</dbReference>
<reference evidence="3 4" key="1">
    <citation type="submission" date="2019-07" db="EMBL/GenBank/DDBJ databases">
        <title>Draft genome assembly of a fouling barnacle, Amphibalanus amphitrite (Darwin, 1854): The first reference genome for Thecostraca.</title>
        <authorList>
            <person name="Kim W."/>
        </authorList>
    </citation>
    <scope>NUCLEOTIDE SEQUENCE [LARGE SCALE GENOMIC DNA]</scope>
    <source>
        <strain evidence="3">SNU_AA5</strain>
        <tissue evidence="3">Soma without cirri and trophi</tissue>
    </source>
</reference>
<dbReference type="InterPro" id="IPR000092">
    <property type="entry name" value="Polyprenyl_synt"/>
</dbReference>
<dbReference type="SUPFAM" id="SSF48576">
    <property type="entry name" value="Terpenoid synthases"/>
    <property type="match status" value="1"/>
</dbReference>
<comment type="caution">
    <text evidence="3">The sequence shown here is derived from an EMBL/GenBank/DDBJ whole genome shotgun (WGS) entry which is preliminary data.</text>
</comment>